<dbReference type="PhylomeDB" id="A0A0K6S8F2"/>
<dbReference type="GO" id="GO:0003723">
    <property type="term" value="F:RNA binding"/>
    <property type="evidence" value="ECO:0007669"/>
    <property type="project" value="UniProtKB-KW"/>
</dbReference>
<dbReference type="VEuPathDB" id="CryptoDB:Cvel_23819"/>
<evidence type="ECO:0000256" key="1">
    <source>
        <dbReference type="ARBA" id="ARBA00007265"/>
    </source>
</evidence>
<dbReference type="Pfam" id="PF01743">
    <property type="entry name" value="PolyA_pol"/>
    <property type="match status" value="1"/>
</dbReference>
<accession>A0A0K6S8F2</accession>
<evidence type="ECO:0000256" key="3">
    <source>
        <dbReference type="ARBA" id="ARBA00022884"/>
    </source>
</evidence>
<dbReference type="FunFam" id="3.30.460.10:FF:000019">
    <property type="entry name" value="tRNA nucleotidyltransferase cca2"/>
    <property type="match status" value="1"/>
</dbReference>
<dbReference type="Gene3D" id="1.10.3090.10">
    <property type="entry name" value="cca-adding enzyme, domain 2"/>
    <property type="match status" value="1"/>
</dbReference>
<sequence>MRCICSSSNIFATSVALCICVICSFFSCLVASPNFKSSFTSASAAVRLSSSLSGCSDCQSAIGTVGKFSVLSRNRGVASVCFQLPSLFATEARGKKQSLRPGVGAASLSFSSSCPSFKLGPHSHFPSCRHLRAGSVSLKSAASSSMSSTAVSPSPSSPSPADISIPLTEEEARLFDLLKSALRECGLKTTMRVAGGWVRDKILGKTSPDIDIALDDMTGKDFAEKVTEWMKTKGMETHSVGVIRSNPDQSKHLETATTSIAGLKIDFLNLRTESYAEHTRIPTAEIGTPEEDAKRRDFTFNALFYNINTATVEDFTGHGLTDLRRGVVRTPLDARTTFLDDPLRVLRAVRFASRYRFELTEDVRDNCRCKEVHEALANKVSRERIGVEMEGIMKKSDLVFAFGMIRDLSLCDVIFPLPEGEGLEGEGGSVERSYDLGIAHVRSYLWLERRLRSAAQSAALGEKQRQGADLLLRAFEEQEGDHKRIGAYAAFLIPFAGLEYKTKKQRLEPAVQHVMLEGLKLPKRDADRIVLLHKSSNAFRDLLPLPETLLTEGGAISEDSSSPARASDDAASSSGASLSLSRVQAGEVLRQAGELWKMACILALCRHVTPALGSLPPPHLTTEPEPLEIPPTNGNGNGVGGVEGGAVGSVGGVQREESTGGGEGTSVASSILRHFCVGAEEIRALGLEGVWDLKPLLDGGELKKSVLPNLPKGPEFKIVLDEEMRWMLGHPEGTKEQCASHLRETFEKFR</sequence>
<organism evidence="7">
    <name type="scientific">Chromera velia CCMP2878</name>
    <dbReference type="NCBI Taxonomy" id="1169474"/>
    <lineage>
        <taxon>Eukaryota</taxon>
        <taxon>Sar</taxon>
        <taxon>Alveolata</taxon>
        <taxon>Colpodellida</taxon>
        <taxon>Chromeraceae</taxon>
        <taxon>Chromera</taxon>
    </lineage>
</organism>
<dbReference type="GO" id="GO:0005739">
    <property type="term" value="C:mitochondrion"/>
    <property type="evidence" value="ECO:0007669"/>
    <property type="project" value="UniProtKB-ARBA"/>
</dbReference>
<keyword evidence="3 4" id="KW-0694">RNA-binding</keyword>
<evidence type="ECO:0000313" key="7">
    <source>
        <dbReference type="EMBL" id="CUC09783.1"/>
    </source>
</evidence>
<dbReference type="GO" id="GO:0052927">
    <property type="term" value="F:CC tRNA cytidylyltransferase activity"/>
    <property type="evidence" value="ECO:0007669"/>
    <property type="project" value="TreeGrafter"/>
</dbReference>
<dbReference type="AlphaFoldDB" id="A0A0K6S8F2"/>
<dbReference type="Gene3D" id="3.30.460.10">
    <property type="entry name" value="Beta Polymerase, domain 2"/>
    <property type="match status" value="1"/>
</dbReference>
<dbReference type="PROSITE" id="PS51257">
    <property type="entry name" value="PROKAR_LIPOPROTEIN"/>
    <property type="match status" value="1"/>
</dbReference>
<dbReference type="GO" id="GO:0052929">
    <property type="term" value="F:ATP:3'-cytidine-cytidine-tRNA adenylyltransferase activity"/>
    <property type="evidence" value="ECO:0007669"/>
    <property type="project" value="TreeGrafter"/>
</dbReference>
<comment type="similarity">
    <text evidence="1 4">Belongs to the tRNA nucleotidyltransferase/poly(A) polymerase family.</text>
</comment>
<dbReference type="EMBL" id="CDMZ01001661">
    <property type="protein sequence ID" value="CUC09783.1"/>
    <property type="molecule type" value="Genomic_DNA"/>
</dbReference>
<protein>
    <recommendedName>
        <fullName evidence="6">Poly A polymerase head domain-containing protein</fullName>
    </recommendedName>
</protein>
<name>A0A0K6S8F2_9ALVE</name>
<dbReference type="SUPFAM" id="SSF81891">
    <property type="entry name" value="Poly A polymerase C-terminal region-like"/>
    <property type="match status" value="1"/>
</dbReference>
<evidence type="ECO:0000256" key="2">
    <source>
        <dbReference type="ARBA" id="ARBA00022679"/>
    </source>
</evidence>
<dbReference type="SUPFAM" id="SSF81301">
    <property type="entry name" value="Nucleotidyltransferase"/>
    <property type="match status" value="1"/>
</dbReference>
<proteinExistence type="inferred from homology"/>
<keyword evidence="2 4" id="KW-0808">Transferase</keyword>
<dbReference type="PANTHER" id="PTHR13734">
    <property type="entry name" value="TRNA-NUCLEOTIDYLTRANSFERASE"/>
    <property type="match status" value="1"/>
</dbReference>
<evidence type="ECO:0000256" key="5">
    <source>
        <dbReference type="SAM" id="MobiDB-lite"/>
    </source>
</evidence>
<gene>
    <name evidence="7" type="ORF">Cvel_23819.t2.CR1</name>
</gene>
<evidence type="ECO:0000256" key="4">
    <source>
        <dbReference type="RuleBase" id="RU003953"/>
    </source>
</evidence>
<dbReference type="CDD" id="cd05398">
    <property type="entry name" value="NT_ClassII-CCAase"/>
    <property type="match status" value="1"/>
</dbReference>
<feature type="domain" description="Poly A polymerase head" evidence="6">
    <location>
        <begin position="192"/>
        <end position="329"/>
    </location>
</feature>
<evidence type="ECO:0000259" key="6">
    <source>
        <dbReference type="Pfam" id="PF01743"/>
    </source>
</evidence>
<dbReference type="PANTHER" id="PTHR13734:SF5">
    <property type="entry name" value="CCA TRNA NUCLEOTIDYLTRANSFERASE, MITOCHONDRIAL"/>
    <property type="match status" value="1"/>
</dbReference>
<feature type="region of interest" description="Disordered" evidence="5">
    <location>
        <begin position="554"/>
        <end position="577"/>
    </location>
</feature>
<reference evidence="7" key="1">
    <citation type="submission" date="2014-11" db="EMBL/GenBank/DDBJ databases">
        <title>Molecular phylogeny of cliff fern family Woodsiaceae with morphological implications.</title>
        <authorList>
            <person name="Shao Y.-Z."/>
            <person name="Wei R."/>
            <person name="Zhang X.-C."/>
        </authorList>
    </citation>
    <scope>NUCLEOTIDE SEQUENCE</scope>
</reference>
<dbReference type="InterPro" id="IPR002646">
    <property type="entry name" value="PolA_pol_head_dom"/>
</dbReference>
<dbReference type="InterPro" id="IPR043519">
    <property type="entry name" value="NT_sf"/>
</dbReference>
<dbReference type="GO" id="GO:0001680">
    <property type="term" value="P:tRNA 3'-terminal CCA addition"/>
    <property type="evidence" value="ECO:0007669"/>
    <property type="project" value="TreeGrafter"/>
</dbReference>